<keyword evidence="2" id="KW-0143">Chaperone</keyword>
<keyword evidence="4" id="KW-1133">Transmembrane helix</keyword>
<organism evidence="5 6">
    <name type="scientific">Quercus lobata</name>
    <name type="common">Valley oak</name>
    <dbReference type="NCBI Taxonomy" id="97700"/>
    <lineage>
        <taxon>Eukaryota</taxon>
        <taxon>Viridiplantae</taxon>
        <taxon>Streptophyta</taxon>
        <taxon>Embryophyta</taxon>
        <taxon>Tracheophyta</taxon>
        <taxon>Spermatophyta</taxon>
        <taxon>Magnoliopsida</taxon>
        <taxon>eudicotyledons</taxon>
        <taxon>Gunneridae</taxon>
        <taxon>Pentapetalae</taxon>
        <taxon>rosids</taxon>
        <taxon>fabids</taxon>
        <taxon>Fagales</taxon>
        <taxon>Fagaceae</taxon>
        <taxon>Quercus</taxon>
    </lineage>
</organism>
<proteinExistence type="inferred from homology"/>
<evidence type="ECO:0000313" key="5">
    <source>
        <dbReference type="EnsemblPlants" id="QL09p047310:mrna"/>
    </source>
</evidence>
<comment type="similarity">
    <text evidence="1 3">Belongs to the nucleosome assembly protein (NAP) family.</text>
</comment>
<dbReference type="Gramene" id="QL09p047310:mrna">
    <property type="protein sequence ID" value="QL09p047310:mrna"/>
    <property type="gene ID" value="QL09p047310"/>
</dbReference>
<evidence type="ECO:0000256" key="4">
    <source>
        <dbReference type="SAM" id="Phobius"/>
    </source>
</evidence>
<name>A0A7N2ML72_QUELO</name>
<reference evidence="5" key="2">
    <citation type="submission" date="2021-01" db="UniProtKB">
        <authorList>
            <consortium name="EnsemblPlants"/>
        </authorList>
    </citation>
    <scope>IDENTIFICATION</scope>
</reference>
<keyword evidence="4" id="KW-0812">Transmembrane</keyword>
<evidence type="ECO:0000256" key="2">
    <source>
        <dbReference type="ARBA" id="ARBA00023186"/>
    </source>
</evidence>
<dbReference type="EMBL" id="LRBV02000009">
    <property type="status" value="NOT_ANNOTATED_CDS"/>
    <property type="molecule type" value="Genomic_DNA"/>
</dbReference>
<accession>A0A7N2ML72</accession>
<evidence type="ECO:0000256" key="1">
    <source>
        <dbReference type="ARBA" id="ARBA00009947"/>
    </source>
</evidence>
<dbReference type="GO" id="GO:0042393">
    <property type="term" value="F:histone binding"/>
    <property type="evidence" value="ECO:0007669"/>
    <property type="project" value="UniProtKB-ARBA"/>
</dbReference>
<protein>
    <submittedName>
        <fullName evidence="5">Uncharacterized protein</fullName>
    </submittedName>
</protein>
<dbReference type="Gene3D" id="3.30.1120.90">
    <property type="entry name" value="Nucleosome assembly protein"/>
    <property type="match status" value="1"/>
</dbReference>
<dbReference type="Pfam" id="PF00956">
    <property type="entry name" value="NAP"/>
    <property type="match status" value="1"/>
</dbReference>
<dbReference type="GO" id="GO:0006334">
    <property type="term" value="P:nucleosome assembly"/>
    <property type="evidence" value="ECO:0007669"/>
    <property type="project" value="InterPro"/>
</dbReference>
<evidence type="ECO:0000256" key="3">
    <source>
        <dbReference type="RuleBase" id="RU003876"/>
    </source>
</evidence>
<dbReference type="InterPro" id="IPR002164">
    <property type="entry name" value="NAP_family"/>
</dbReference>
<keyword evidence="6" id="KW-1185">Reference proteome</keyword>
<dbReference type="GO" id="GO:0000724">
    <property type="term" value="P:double-strand break repair via homologous recombination"/>
    <property type="evidence" value="ECO:0007669"/>
    <property type="project" value="UniProtKB-ARBA"/>
</dbReference>
<dbReference type="Proteomes" id="UP000594261">
    <property type="component" value="Chromosome 9"/>
</dbReference>
<dbReference type="GO" id="GO:0005634">
    <property type="term" value="C:nucleus"/>
    <property type="evidence" value="ECO:0007669"/>
    <property type="project" value="InterPro"/>
</dbReference>
<dbReference type="EnsemblPlants" id="QL09p047310:mrna">
    <property type="protein sequence ID" value="QL09p047310:mrna"/>
    <property type="gene ID" value="QL09p047310"/>
</dbReference>
<dbReference type="AlphaFoldDB" id="A0A7N2ML72"/>
<dbReference type="InParanoid" id="A0A7N2ML72"/>
<dbReference type="InterPro" id="IPR037231">
    <property type="entry name" value="NAP-like_sf"/>
</dbReference>
<sequence length="101" mass="12012">MNHFTPRLEIYKLSLALGYLIWIATPVLFICRIMECDEEALKFLKDIKWCRIDVPNGFKLEFFFDTNPFLKNSVLKKTYHTIVEDDHIGESNWVIPYLLLD</sequence>
<feature type="transmembrane region" description="Helical" evidence="4">
    <location>
        <begin position="16"/>
        <end position="34"/>
    </location>
</feature>
<evidence type="ECO:0000313" key="6">
    <source>
        <dbReference type="Proteomes" id="UP000594261"/>
    </source>
</evidence>
<keyword evidence="4" id="KW-0472">Membrane</keyword>
<dbReference type="SUPFAM" id="SSF143113">
    <property type="entry name" value="NAP-like"/>
    <property type="match status" value="1"/>
</dbReference>
<dbReference type="PANTHER" id="PTHR11875">
    <property type="entry name" value="TESTIS-SPECIFIC Y-ENCODED PROTEIN"/>
    <property type="match status" value="1"/>
</dbReference>
<reference evidence="5 6" key="1">
    <citation type="journal article" date="2016" name="G3 (Bethesda)">
        <title>First Draft Assembly and Annotation of the Genome of a California Endemic Oak Quercus lobata Nee (Fagaceae).</title>
        <authorList>
            <person name="Sork V.L."/>
            <person name="Fitz-Gibbon S.T."/>
            <person name="Puiu D."/>
            <person name="Crepeau M."/>
            <person name="Gugger P.F."/>
            <person name="Sherman R."/>
            <person name="Stevens K."/>
            <person name="Langley C.H."/>
            <person name="Pellegrini M."/>
            <person name="Salzberg S.L."/>
        </authorList>
    </citation>
    <scope>NUCLEOTIDE SEQUENCE [LARGE SCALE GENOMIC DNA]</scope>
    <source>
        <strain evidence="5 6">cv. SW786</strain>
    </source>
</reference>